<feature type="region of interest" description="Disordered" evidence="1">
    <location>
        <begin position="195"/>
        <end position="225"/>
    </location>
</feature>
<name>A0A545VL66_9HYPO</name>
<sequence length="470" mass="51964">MNPRTGEGHMEWEYSGNSPGPCDPSSPFTQVAQRNLGFSGGFSSPSKIIGRPNPFASLSSPSKPQPPSASRFAPQISAKSTAPPFRNPAFTTPRKPLDETIFSEASGAEDSPALTEVSDVPNDTPDVDHMGDVFMGGVITPTKVSKSARYGRSSHNKKHSSGKGEIRNNRDSSRSALLRKRKRHNLDRDVGSVVRYQGHDESEGETDASAWSEGRLQKNKGTSRGHQRGFLGSIFHMLDEHPNAPENLHRWIQLFINMLVATTVIGVGWSIVSTVRSDIRNANQGARLAIMSSIAECTKHWKDNSCETNDKPFFQAQCDKWYDCMVQNPESIMRVKVTAKQIAEIINEFSEAMNFKAWGFFFAIIILCVFGNNLVLGRNTNSGQTASYSREPLKNANSMTDDPNVMWMPVQTPRMKRHAMLDDGSDTDSSLPRATPLMLPHYTPGGRRSPSKGERARSPIKYSRSPSKGY</sequence>
<dbReference type="SMART" id="SM01042">
    <property type="entry name" value="Brr6_like_C_C"/>
    <property type="match status" value="1"/>
</dbReference>
<organism evidence="4 5">
    <name type="scientific">Cordyceps javanica</name>
    <dbReference type="NCBI Taxonomy" id="43265"/>
    <lineage>
        <taxon>Eukaryota</taxon>
        <taxon>Fungi</taxon>
        <taxon>Dikarya</taxon>
        <taxon>Ascomycota</taxon>
        <taxon>Pezizomycotina</taxon>
        <taxon>Sordariomycetes</taxon>
        <taxon>Hypocreomycetidae</taxon>
        <taxon>Hypocreales</taxon>
        <taxon>Cordycipitaceae</taxon>
        <taxon>Cordyceps</taxon>
    </lineage>
</organism>
<dbReference type="OrthoDB" id="5961at2759"/>
<dbReference type="GO" id="GO:0031965">
    <property type="term" value="C:nuclear membrane"/>
    <property type="evidence" value="ECO:0007669"/>
    <property type="project" value="InterPro"/>
</dbReference>
<feature type="region of interest" description="Disordered" evidence="1">
    <location>
        <begin position="420"/>
        <end position="470"/>
    </location>
</feature>
<evidence type="ECO:0000256" key="1">
    <source>
        <dbReference type="SAM" id="MobiDB-lite"/>
    </source>
</evidence>
<feature type="region of interest" description="Disordered" evidence="1">
    <location>
        <begin position="385"/>
        <end position="406"/>
    </location>
</feature>
<feature type="region of interest" description="Disordered" evidence="1">
    <location>
        <begin position="1"/>
        <end position="123"/>
    </location>
</feature>
<evidence type="ECO:0000256" key="2">
    <source>
        <dbReference type="SAM" id="Phobius"/>
    </source>
</evidence>
<dbReference type="PANTHER" id="PTHR28136">
    <property type="entry name" value="NUCLEUS EXPORT PROTEIN BRR6"/>
    <property type="match status" value="1"/>
</dbReference>
<feature type="region of interest" description="Disordered" evidence="1">
    <location>
        <begin position="144"/>
        <end position="182"/>
    </location>
</feature>
<dbReference type="Proteomes" id="UP000315783">
    <property type="component" value="Unassembled WGS sequence"/>
</dbReference>
<evidence type="ECO:0000313" key="5">
    <source>
        <dbReference type="Proteomes" id="UP000315783"/>
    </source>
</evidence>
<feature type="compositionally biased region" description="Basic residues" evidence="1">
    <location>
        <begin position="152"/>
        <end position="161"/>
    </location>
</feature>
<dbReference type="STRING" id="43265.A0A545VL66"/>
<keyword evidence="2" id="KW-0472">Membrane</keyword>
<feature type="domain" description="Brl1/Brr6" evidence="3">
    <location>
        <begin position="248"/>
        <end position="380"/>
    </location>
</feature>
<dbReference type="InterPro" id="IPR040202">
    <property type="entry name" value="Brl1/Brr6"/>
</dbReference>
<evidence type="ECO:0000259" key="3">
    <source>
        <dbReference type="SMART" id="SM01042"/>
    </source>
</evidence>
<proteinExistence type="predicted"/>
<feature type="compositionally biased region" description="Basic and acidic residues" evidence="1">
    <location>
        <begin position="162"/>
        <end position="173"/>
    </location>
</feature>
<feature type="compositionally biased region" description="Basic and acidic residues" evidence="1">
    <location>
        <begin position="1"/>
        <end position="12"/>
    </location>
</feature>
<keyword evidence="5" id="KW-1185">Reference proteome</keyword>
<keyword evidence="2" id="KW-0812">Transmembrane</keyword>
<accession>A0A545VL66</accession>
<comment type="caution">
    <text evidence="4">The sequence shown here is derived from an EMBL/GenBank/DDBJ whole genome shotgun (WGS) entry which is preliminary data.</text>
</comment>
<dbReference type="Pfam" id="PF10104">
    <property type="entry name" value="Brr6_like_C_C"/>
    <property type="match status" value="1"/>
</dbReference>
<dbReference type="PANTHER" id="PTHR28136:SF1">
    <property type="entry name" value="NUCLEUS EXPORT PROTEIN BRL1"/>
    <property type="match status" value="1"/>
</dbReference>
<gene>
    <name evidence="4" type="ORF">IF1G_10581</name>
</gene>
<dbReference type="GO" id="GO:0055088">
    <property type="term" value="P:lipid homeostasis"/>
    <property type="evidence" value="ECO:0007669"/>
    <property type="project" value="InterPro"/>
</dbReference>
<protein>
    <submittedName>
        <fullName evidence="4">Nucleus export protein Brr6</fullName>
    </submittedName>
</protein>
<dbReference type="InterPro" id="IPR018767">
    <property type="entry name" value="Brl1/Brr6_dom"/>
</dbReference>
<feature type="transmembrane region" description="Helical" evidence="2">
    <location>
        <begin position="357"/>
        <end position="376"/>
    </location>
</feature>
<evidence type="ECO:0000313" key="4">
    <source>
        <dbReference type="EMBL" id="TQV90838.1"/>
    </source>
</evidence>
<reference evidence="4 5" key="1">
    <citation type="journal article" date="2019" name="Appl. Microbiol. Biotechnol.">
        <title>Genome sequence of Isaria javanica and comparative genome analysis insights into family S53 peptidase evolution in fungal entomopathogens.</title>
        <authorList>
            <person name="Lin R."/>
            <person name="Zhang X."/>
            <person name="Xin B."/>
            <person name="Zou M."/>
            <person name="Gao Y."/>
            <person name="Qin F."/>
            <person name="Hu Q."/>
            <person name="Xie B."/>
            <person name="Cheng X."/>
        </authorList>
    </citation>
    <scope>NUCLEOTIDE SEQUENCE [LARGE SCALE GENOMIC DNA]</scope>
    <source>
        <strain evidence="4 5">IJ1G</strain>
    </source>
</reference>
<keyword evidence="2" id="KW-1133">Transmembrane helix</keyword>
<dbReference type="GO" id="GO:0006998">
    <property type="term" value="P:nuclear envelope organization"/>
    <property type="evidence" value="ECO:0007669"/>
    <property type="project" value="InterPro"/>
</dbReference>
<dbReference type="AlphaFoldDB" id="A0A545VL66"/>
<dbReference type="EMBL" id="SPUK01000023">
    <property type="protein sequence ID" value="TQV90838.1"/>
    <property type="molecule type" value="Genomic_DNA"/>
</dbReference>